<dbReference type="InterPro" id="IPR013149">
    <property type="entry name" value="ADH-like_C"/>
</dbReference>
<dbReference type="EMBL" id="CP040058">
    <property type="protein sequence ID" value="QCP36546.1"/>
    <property type="molecule type" value="Genomic_DNA"/>
</dbReference>
<dbReference type="Pfam" id="PF08240">
    <property type="entry name" value="ADH_N"/>
    <property type="match status" value="1"/>
</dbReference>
<dbReference type="Proteomes" id="UP000298653">
    <property type="component" value="Chromosome"/>
</dbReference>
<protein>
    <submittedName>
        <fullName evidence="4">L-sorbose 1-phosphate reductase</fullName>
        <ecNumber evidence="4">1.1.1.-</ecNumber>
    </submittedName>
</protein>
<dbReference type="OrthoDB" id="9787435at2"/>
<dbReference type="PANTHER" id="PTHR43401">
    <property type="entry name" value="L-THREONINE 3-DEHYDROGENASE"/>
    <property type="match status" value="1"/>
</dbReference>
<dbReference type="AlphaFoldDB" id="A0A4P8IGK7"/>
<accession>A0A4P8IGK7</accession>
<feature type="domain" description="Alcohol dehydrogenase-like C-terminal" evidence="2">
    <location>
        <begin position="185"/>
        <end position="329"/>
    </location>
</feature>
<dbReference type="Pfam" id="PF00107">
    <property type="entry name" value="ADH_zinc_N"/>
    <property type="match status" value="1"/>
</dbReference>
<dbReference type="InterPro" id="IPR013154">
    <property type="entry name" value="ADH-like_N"/>
</dbReference>
<dbReference type="EC" id="1.1.1.-" evidence="4"/>
<dbReference type="GO" id="GO:0016491">
    <property type="term" value="F:oxidoreductase activity"/>
    <property type="evidence" value="ECO:0007669"/>
    <property type="project" value="UniProtKB-KW"/>
</dbReference>
<dbReference type="SUPFAM" id="SSF51735">
    <property type="entry name" value="NAD(P)-binding Rossmann-fold domains"/>
    <property type="match status" value="1"/>
</dbReference>
<dbReference type="Gene3D" id="3.40.50.720">
    <property type="entry name" value="NAD(P)-binding Rossmann-like Domain"/>
    <property type="match status" value="1"/>
</dbReference>
<evidence type="ECO:0000256" key="1">
    <source>
        <dbReference type="ARBA" id="ARBA00023002"/>
    </source>
</evidence>
<dbReference type="InterPro" id="IPR050129">
    <property type="entry name" value="Zn_alcohol_dh"/>
</dbReference>
<feature type="domain" description="Alcohol dehydrogenase-like N-terminal" evidence="3">
    <location>
        <begin position="26"/>
        <end position="124"/>
    </location>
</feature>
<organism evidence="4 5">
    <name type="scientific">Anaerostipes rhamnosivorans</name>
    <dbReference type="NCBI Taxonomy" id="1229621"/>
    <lineage>
        <taxon>Bacteria</taxon>
        <taxon>Bacillati</taxon>
        <taxon>Bacillota</taxon>
        <taxon>Clostridia</taxon>
        <taxon>Lachnospirales</taxon>
        <taxon>Lachnospiraceae</taxon>
        <taxon>Anaerostipes</taxon>
    </lineage>
</organism>
<dbReference type="SUPFAM" id="SSF50129">
    <property type="entry name" value="GroES-like"/>
    <property type="match status" value="1"/>
</dbReference>
<dbReference type="InterPro" id="IPR011032">
    <property type="entry name" value="GroES-like_sf"/>
</dbReference>
<reference evidence="4 5" key="1">
    <citation type="submission" date="2019-05" db="EMBL/GenBank/DDBJ databases">
        <title>Complete genome sequencing of Anaerostipes rhamnosivorans.</title>
        <authorList>
            <person name="Bui T.P.N."/>
            <person name="de Vos W.M."/>
        </authorList>
    </citation>
    <scope>NUCLEOTIDE SEQUENCE [LARGE SCALE GENOMIC DNA]</scope>
    <source>
        <strain evidence="4 5">1y2</strain>
    </source>
</reference>
<evidence type="ECO:0000259" key="3">
    <source>
        <dbReference type="Pfam" id="PF08240"/>
    </source>
</evidence>
<proteinExistence type="predicted"/>
<evidence type="ECO:0000313" key="5">
    <source>
        <dbReference type="Proteomes" id="UP000298653"/>
    </source>
</evidence>
<name>A0A4P8IGK7_9FIRM</name>
<gene>
    <name evidence="4" type="ORF">AR1Y2_3092</name>
</gene>
<dbReference type="RefSeq" id="WP_137329755.1">
    <property type="nucleotide sequence ID" value="NZ_CP040058.1"/>
</dbReference>
<dbReference type="PANTHER" id="PTHR43401:SF2">
    <property type="entry name" value="L-THREONINE 3-DEHYDROGENASE"/>
    <property type="match status" value="1"/>
</dbReference>
<keyword evidence="5" id="KW-1185">Reference proteome</keyword>
<evidence type="ECO:0000313" key="4">
    <source>
        <dbReference type="EMBL" id="QCP36546.1"/>
    </source>
</evidence>
<sequence>MKAKGVRMYGAKDIRLEEFELPEIKEDEVLLKVMSDSICMSTWKEVKLGSGHIRVPDDIADHPVIIGHEFSGVIEQVGSKWADEYKEGERFVVLPGIPDQMGAPGYSYEHFGGAVTYCIVPNDVIEKGCLLHYDGDAFYEVSVSEPMYCIIGGYMANYHTKPETHEHFIGAKEGGNIAILGGCGPMGLGAISYALAMENKPKMVVVTEINDDRINRAREVISEEDAKARGVELHYVNTAKMDDEVKELMDLTGGEGYHDVFVYAPVKAIAETGNKILAFDGCMNLFAGPADSGFSADMNLYDCHYRNTKLLGSSGGIKADLLEALDLIAKKEVNPAVMITHVGGIDSIVDTTLRLPEIPGGKKLTYTQFEMPLTAIDDFRKLGETDPLFAKLADACDKNQGLWNKEAEEMLLDHFGV</sequence>
<dbReference type="KEGG" id="arf:AR1Y2_3092"/>
<evidence type="ECO:0000259" key="2">
    <source>
        <dbReference type="Pfam" id="PF00107"/>
    </source>
</evidence>
<dbReference type="Gene3D" id="3.90.180.10">
    <property type="entry name" value="Medium-chain alcohol dehydrogenases, catalytic domain"/>
    <property type="match status" value="1"/>
</dbReference>
<keyword evidence="1 4" id="KW-0560">Oxidoreductase</keyword>
<dbReference type="InterPro" id="IPR036291">
    <property type="entry name" value="NAD(P)-bd_dom_sf"/>
</dbReference>